<proteinExistence type="inferred from homology"/>
<organism evidence="13 14">
    <name type="scientific">Poecilia latipinna</name>
    <name type="common">sailfin molly</name>
    <dbReference type="NCBI Taxonomy" id="48699"/>
    <lineage>
        <taxon>Eukaryota</taxon>
        <taxon>Metazoa</taxon>
        <taxon>Chordata</taxon>
        <taxon>Craniata</taxon>
        <taxon>Vertebrata</taxon>
        <taxon>Euteleostomi</taxon>
        <taxon>Actinopterygii</taxon>
        <taxon>Neopterygii</taxon>
        <taxon>Teleostei</taxon>
        <taxon>Neoteleostei</taxon>
        <taxon>Acanthomorphata</taxon>
        <taxon>Ovalentaria</taxon>
        <taxon>Atherinomorphae</taxon>
        <taxon>Cyprinodontiformes</taxon>
        <taxon>Poeciliidae</taxon>
        <taxon>Poeciliinae</taxon>
        <taxon>Poecilia</taxon>
    </lineage>
</organism>
<evidence type="ECO:0000256" key="8">
    <source>
        <dbReference type="ARBA" id="ARBA00023002"/>
    </source>
</evidence>
<protein>
    <recommendedName>
        <fullName evidence="12">Cytochrome c oxidase subunit</fullName>
    </recommendedName>
    <alternativeName>
        <fullName evidence="12">Cytochrome c oxidase polypeptide VIa</fullName>
    </alternativeName>
</protein>
<evidence type="ECO:0000256" key="5">
    <source>
        <dbReference type="ARBA" id="ARBA00022792"/>
    </source>
</evidence>
<keyword evidence="5 12" id="KW-0999">Mitochondrion inner membrane</keyword>
<dbReference type="AlphaFoldDB" id="A0A3B3V0D0"/>
<dbReference type="UniPathway" id="UPA00705"/>
<name>A0A3B3V0D0_9TELE</name>
<reference evidence="13" key="1">
    <citation type="submission" date="2025-08" db="UniProtKB">
        <authorList>
            <consortium name="Ensembl"/>
        </authorList>
    </citation>
    <scope>IDENTIFICATION</scope>
</reference>
<keyword evidence="10 12" id="KW-0472">Membrane</keyword>
<dbReference type="Pfam" id="PF02046">
    <property type="entry name" value="COX6A"/>
    <property type="match status" value="1"/>
</dbReference>
<dbReference type="GO" id="GO:0006123">
    <property type="term" value="P:mitochondrial electron transport, cytochrome c to oxygen"/>
    <property type="evidence" value="ECO:0007669"/>
    <property type="project" value="TreeGrafter"/>
</dbReference>
<evidence type="ECO:0000256" key="3">
    <source>
        <dbReference type="ARBA" id="ARBA00005553"/>
    </source>
</evidence>
<dbReference type="GO" id="GO:0030234">
    <property type="term" value="F:enzyme regulator activity"/>
    <property type="evidence" value="ECO:0007669"/>
    <property type="project" value="TreeGrafter"/>
</dbReference>
<dbReference type="InterPro" id="IPR036418">
    <property type="entry name" value="Cyt_c_oxidase_su6a_sf"/>
</dbReference>
<dbReference type="GO" id="GO:0005743">
    <property type="term" value="C:mitochondrial inner membrane"/>
    <property type="evidence" value="ECO:0007669"/>
    <property type="project" value="UniProtKB-SubCell"/>
</dbReference>
<keyword evidence="14" id="KW-1185">Reference proteome</keyword>
<keyword evidence="9 12" id="KW-0496">Mitochondrion</keyword>
<dbReference type="CDD" id="cd00925">
    <property type="entry name" value="Cyt_c_Oxidase_VIa"/>
    <property type="match status" value="1"/>
</dbReference>
<keyword evidence="8" id="KW-0560">Oxidoreductase</keyword>
<keyword evidence="6" id="KW-0809">Transit peptide</keyword>
<evidence type="ECO:0000256" key="2">
    <source>
        <dbReference type="ARBA" id="ARBA00004673"/>
    </source>
</evidence>
<evidence type="ECO:0000256" key="10">
    <source>
        <dbReference type="ARBA" id="ARBA00023136"/>
    </source>
</evidence>
<comment type="similarity">
    <text evidence="3 11">Belongs to the cytochrome c oxidase subunit 6A family.</text>
</comment>
<evidence type="ECO:0000256" key="1">
    <source>
        <dbReference type="ARBA" id="ARBA00004434"/>
    </source>
</evidence>
<dbReference type="GO" id="GO:0016491">
    <property type="term" value="F:oxidoreductase activity"/>
    <property type="evidence" value="ECO:0007669"/>
    <property type="project" value="UniProtKB-KW"/>
</dbReference>
<dbReference type="Gene3D" id="4.10.95.10">
    <property type="entry name" value="Cytochrome c oxidase, subunit VIa"/>
    <property type="match status" value="1"/>
</dbReference>
<dbReference type="InterPro" id="IPR018507">
    <property type="entry name" value="Cyt_c_oxidase_su6a_CS"/>
</dbReference>
<dbReference type="Proteomes" id="UP000261500">
    <property type="component" value="Unplaced"/>
</dbReference>
<evidence type="ECO:0000256" key="11">
    <source>
        <dbReference type="RuleBase" id="RU004396"/>
    </source>
</evidence>
<evidence type="ECO:0000313" key="14">
    <source>
        <dbReference type="Proteomes" id="UP000261500"/>
    </source>
</evidence>
<dbReference type="PANTHER" id="PTHR11504">
    <property type="entry name" value="CYTOCHROME C OXIDASE POLYPEPTIDE VIA"/>
    <property type="match status" value="1"/>
</dbReference>
<evidence type="ECO:0000256" key="6">
    <source>
        <dbReference type="ARBA" id="ARBA00022946"/>
    </source>
</evidence>
<accession>A0A3B3V0D0</accession>
<evidence type="ECO:0000256" key="4">
    <source>
        <dbReference type="ARBA" id="ARBA00022692"/>
    </source>
</evidence>
<dbReference type="Ensembl" id="ENSPLAT00000031816.1">
    <property type="protein sequence ID" value="ENSPLAP00000018354.1"/>
    <property type="gene ID" value="ENSPLAG00000022971.1"/>
</dbReference>
<dbReference type="PROSITE" id="PS01329">
    <property type="entry name" value="COX6A"/>
    <property type="match status" value="1"/>
</dbReference>
<dbReference type="SUPFAM" id="SSF81411">
    <property type="entry name" value="Mitochondrial cytochrome c oxidase subunit VIa"/>
    <property type="match status" value="1"/>
</dbReference>
<reference evidence="13" key="2">
    <citation type="submission" date="2025-09" db="UniProtKB">
        <authorList>
            <consortium name="Ensembl"/>
        </authorList>
    </citation>
    <scope>IDENTIFICATION</scope>
</reference>
<dbReference type="STRING" id="48699.ENSPLAP00000018354"/>
<evidence type="ECO:0000256" key="9">
    <source>
        <dbReference type="ARBA" id="ARBA00023128"/>
    </source>
</evidence>
<dbReference type="InterPro" id="IPR001349">
    <property type="entry name" value="Cyt_c_oxidase_su6a"/>
</dbReference>
<evidence type="ECO:0000256" key="12">
    <source>
        <dbReference type="RuleBase" id="RU004397"/>
    </source>
</evidence>
<comment type="pathway">
    <text evidence="2">Energy metabolism; oxidative phosphorylation.</text>
</comment>
<sequence>MLILKLKCFSRKFLRLSSKPAKTWKILTIVVAFPGVGVCMANAFMKAQEHEQPEFVPYSHLRIRSKKFPWGDGNHTLFHNSHANALPEGYEGSDH</sequence>
<dbReference type="FunFam" id="4.10.95.10:FF:000001">
    <property type="entry name" value="Cytochrome c oxidase subunit 6A, mitochondrial"/>
    <property type="match status" value="1"/>
</dbReference>
<comment type="subcellular location">
    <subcellularLocation>
        <location evidence="1">Mitochondrion inner membrane</location>
        <topology evidence="1">Single-pass membrane protein</topology>
    </subcellularLocation>
</comment>
<dbReference type="PANTHER" id="PTHR11504:SF8">
    <property type="entry name" value="CYTOCHROME C OXIDASE SUBUNIT"/>
    <property type="match status" value="1"/>
</dbReference>
<evidence type="ECO:0000313" key="13">
    <source>
        <dbReference type="Ensembl" id="ENSPLAP00000018354.1"/>
    </source>
</evidence>
<keyword evidence="4" id="KW-0812">Transmembrane</keyword>
<keyword evidence="7" id="KW-1133">Transmembrane helix</keyword>
<evidence type="ECO:0000256" key="7">
    <source>
        <dbReference type="ARBA" id="ARBA00022989"/>
    </source>
</evidence>
<dbReference type="GeneTree" id="ENSGT00940000165280"/>